<keyword evidence="5" id="KW-0735">Signal-anchor</keyword>
<dbReference type="PANTHER" id="PTHR10108:SF1130">
    <property type="entry name" value="METHYLTRANSFERASE PMT26-RELATED"/>
    <property type="match status" value="1"/>
</dbReference>
<dbReference type="GO" id="GO:0012505">
    <property type="term" value="C:endomembrane system"/>
    <property type="evidence" value="ECO:0007669"/>
    <property type="project" value="UniProtKB-SubCell"/>
</dbReference>
<evidence type="ECO:0000256" key="8">
    <source>
        <dbReference type="ARBA" id="ARBA00023180"/>
    </source>
</evidence>
<evidence type="ECO:0000256" key="6">
    <source>
        <dbReference type="ARBA" id="ARBA00022989"/>
    </source>
</evidence>
<dbReference type="FunFam" id="3.40.50.150:FF:000084">
    <property type="entry name" value="probable methyltransferase PMT23"/>
    <property type="match status" value="1"/>
</dbReference>
<feature type="compositionally biased region" description="Low complexity" evidence="10">
    <location>
        <begin position="112"/>
        <end position="126"/>
    </location>
</feature>
<keyword evidence="4 11" id="KW-0812">Transmembrane</keyword>
<protein>
    <submittedName>
        <fullName evidence="13 14">Probable methyltransferase PMT26</fullName>
    </submittedName>
</protein>
<evidence type="ECO:0000256" key="4">
    <source>
        <dbReference type="ARBA" id="ARBA00022692"/>
    </source>
</evidence>
<feature type="compositionally biased region" description="Basic and acidic residues" evidence="10">
    <location>
        <begin position="256"/>
        <end position="272"/>
    </location>
</feature>
<dbReference type="PaxDb" id="4097-A0A1S4CWX2"/>
<proteinExistence type="inferred from homology"/>
<organism evidence="14">
    <name type="scientific">Nicotiana tabacum</name>
    <name type="common">Common tobacco</name>
    <dbReference type="NCBI Taxonomy" id="4097"/>
    <lineage>
        <taxon>Eukaryota</taxon>
        <taxon>Viridiplantae</taxon>
        <taxon>Streptophyta</taxon>
        <taxon>Embryophyta</taxon>
        <taxon>Tracheophyta</taxon>
        <taxon>Spermatophyta</taxon>
        <taxon>Magnoliopsida</taxon>
        <taxon>eudicotyledons</taxon>
        <taxon>Gunneridae</taxon>
        <taxon>Pentapetalae</taxon>
        <taxon>asterids</taxon>
        <taxon>lamiids</taxon>
        <taxon>Solanales</taxon>
        <taxon>Solanaceae</taxon>
        <taxon>Nicotianoideae</taxon>
        <taxon>Nicotianeae</taxon>
        <taxon>Nicotiana</taxon>
    </lineage>
</organism>
<feature type="compositionally biased region" description="Basic and acidic residues" evidence="10">
    <location>
        <begin position="160"/>
        <end position="182"/>
    </location>
</feature>
<accession>A0A1S4CWX2</accession>
<dbReference type="RefSeq" id="XP_016505636.1">
    <property type="nucleotide sequence ID" value="XM_016650150.1"/>
</dbReference>
<comment type="subcellular location">
    <subcellularLocation>
        <location evidence="9">Endomembrane system</location>
        <topology evidence="9">Single-pass type II membrane protein</topology>
    </subcellularLocation>
</comment>
<keyword evidence="8" id="KW-0325">Glycoprotein</keyword>
<evidence type="ECO:0000256" key="1">
    <source>
        <dbReference type="ARBA" id="ARBA00008361"/>
    </source>
</evidence>
<dbReference type="Proteomes" id="UP000790787">
    <property type="component" value="Chromosome 13"/>
</dbReference>
<dbReference type="GO" id="GO:0032259">
    <property type="term" value="P:methylation"/>
    <property type="evidence" value="ECO:0007669"/>
    <property type="project" value="UniProtKB-KW"/>
</dbReference>
<feature type="compositionally biased region" description="Basic and acidic residues" evidence="10">
    <location>
        <begin position="127"/>
        <end position="151"/>
    </location>
</feature>
<dbReference type="Gene3D" id="3.40.50.150">
    <property type="entry name" value="Vaccinia Virus protein VP39"/>
    <property type="match status" value="1"/>
</dbReference>
<reference key="1">
    <citation type="journal article" date="2014" name="Nat. Commun.">
        <title>The tobacco genome sequence and its comparison with those of tomato and potato.</title>
        <authorList>
            <person name="Sierro N."/>
            <person name="Battey J.N."/>
            <person name="Ouadi S."/>
            <person name="Bakaher N."/>
            <person name="Bovet L."/>
            <person name="Willig A."/>
            <person name="Goepfert S."/>
            <person name="Peitsch M.C."/>
            <person name="Ivanov N.V."/>
        </authorList>
    </citation>
    <scope>NUCLEOTIDE SEQUENCE [LARGE SCALE GENOMIC DNA]</scope>
    <source>
        <strain>cv. TN90</strain>
    </source>
</reference>
<feature type="region of interest" description="Disordered" evidence="10">
    <location>
        <begin position="45"/>
        <end position="272"/>
    </location>
</feature>
<dbReference type="Pfam" id="PF03141">
    <property type="entry name" value="Methyltransf_29"/>
    <property type="match status" value="1"/>
</dbReference>
<evidence type="ECO:0000256" key="11">
    <source>
        <dbReference type="SAM" id="Phobius"/>
    </source>
</evidence>
<dbReference type="OrthoDB" id="2013972at2759"/>
<dbReference type="SUPFAM" id="SSF53335">
    <property type="entry name" value="S-adenosyl-L-methionine-dependent methyltransferases"/>
    <property type="match status" value="2"/>
</dbReference>
<dbReference type="AlphaFoldDB" id="A0A1S4CWX2"/>
<comment type="similarity">
    <text evidence="1">Belongs to the methyltransferase superfamily.</text>
</comment>
<feature type="compositionally biased region" description="Polar residues" evidence="10">
    <location>
        <begin position="45"/>
        <end position="63"/>
    </location>
</feature>
<dbReference type="KEGG" id="nta:107823499"/>
<feature type="transmembrane region" description="Helical" evidence="11">
    <location>
        <begin position="21"/>
        <end position="38"/>
    </location>
</feature>
<dbReference type="OMA" id="ACIHKAP"/>
<dbReference type="GO" id="GO:0005737">
    <property type="term" value="C:cytoplasm"/>
    <property type="evidence" value="ECO:0000318"/>
    <property type="project" value="GO_Central"/>
</dbReference>
<dbReference type="GeneID" id="107823499"/>
<keyword evidence="2 13" id="KW-0489">Methyltransferase</keyword>
<keyword evidence="3" id="KW-0808">Transferase</keyword>
<feature type="compositionally biased region" description="Low complexity" evidence="10">
    <location>
        <begin position="64"/>
        <end position="84"/>
    </location>
</feature>
<gene>
    <name evidence="13 14" type="primary">LOC107823499</name>
</gene>
<dbReference type="RefSeq" id="XP_016505637.1">
    <property type="nucleotide sequence ID" value="XM_016650151.1"/>
</dbReference>
<reference evidence="13 14" key="2">
    <citation type="submission" date="2025-04" db="UniProtKB">
        <authorList>
            <consortium name="RefSeq"/>
        </authorList>
    </citation>
    <scope>IDENTIFICATION</scope>
</reference>
<evidence type="ECO:0000313" key="13">
    <source>
        <dbReference type="RefSeq" id="XP_016505636.1"/>
    </source>
</evidence>
<evidence type="ECO:0000256" key="10">
    <source>
        <dbReference type="SAM" id="MobiDB-lite"/>
    </source>
</evidence>
<sequence length="807" mass="90045">MALGKYSRVDGRKSSSYCSTVTIVVFVALCLVGVWMMTSSSVVPVQNSDVSSQGKNSDAATQVSGSKESYNGGNESNNNAGDESNPTDEGKSKQFEDNPGDLPEDATKGDASVSQEENSSNSQRTESTTEVKQEEKSTEQNEDTGDSKSETQSESGTDNSDDKKMEDKDSEAGEKNENKSVGEETEEGSDEKKSVENPGELNEKKDQEVDQGSDEKADGQKKDQSPNEVFPSGAQSDLLNETTTQNGAFSTQASESKNEKETQKSPESDKESSYIWKVCNSTAGPDYIPCLDNLEAIRNLRSTKHYEHRERHCPDNPPTCLVPLPEGYQRSVEWPTSREKIWYHNVPHTKLAEVKGHQNWVKVSGEYLTFPGGGTQFKHGALHYIDFIQQSIPDIAWGKRTRVILDVGCGVASFGGYLFDRDVLAMSLAPKDEHEAQVQFALERGIPAISAVMGTKRLPFPSRVFDVVHCARCRVPWHIEGGKLLLELNRLLRPGGLFVWSATPVYQKLPEDVEIWEAMKKLTKAMCWELISKTKDRVNGVGVAVYRKPTDNECYEQRSEDAPPLCQGSDDPNAAWNVPLQACLHKAPVATSERGSQWPESWPARLSKSPYWLLSSQVGVYGKPAPEDFTADYEHWKHVVKNSYLSGMGINWSTVRNVMDMRAIYGGFAAALRDLNVWVMNIVSVDAPDTLPIIYERGLFGIYHDWCESFSTYPRSYDLLHADHLFSKIKTKCGLPVIVAEVDRILRPEGKLIVRDKVEAVTELESMFKSMHYEIRMTYSKDKEGLLCVQKTMWRPTEVETLTNALA</sequence>
<evidence type="ECO:0000256" key="7">
    <source>
        <dbReference type="ARBA" id="ARBA00023136"/>
    </source>
</evidence>
<keyword evidence="7 11" id="KW-0472">Membrane</keyword>
<dbReference type="STRING" id="4097.A0A1S4CWX2"/>
<dbReference type="InterPro" id="IPR004159">
    <property type="entry name" value="Put_SAM_MeTrfase"/>
</dbReference>
<feature type="compositionally biased region" description="Polar residues" evidence="10">
    <location>
        <begin position="233"/>
        <end position="255"/>
    </location>
</feature>
<keyword evidence="6 11" id="KW-1133">Transmembrane helix</keyword>
<keyword evidence="12" id="KW-1185">Reference proteome</keyword>
<dbReference type="GO" id="GO:0008168">
    <property type="term" value="F:methyltransferase activity"/>
    <property type="evidence" value="ECO:0007669"/>
    <property type="project" value="UniProtKB-KW"/>
</dbReference>
<evidence type="ECO:0000256" key="2">
    <source>
        <dbReference type="ARBA" id="ARBA00022603"/>
    </source>
</evidence>
<evidence type="ECO:0000313" key="14">
    <source>
        <dbReference type="RefSeq" id="XP_016505637.1"/>
    </source>
</evidence>
<evidence type="ECO:0000313" key="12">
    <source>
        <dbReference type="Proteomes" id="UP000790787"/>
    </source>
</evidence>
<evidence type="ECO:0000256" key="5">
    <source>
        <dbReference type="ARBA" id="ARBA00022968"/>
    </source>
</evidence>
<feature type="compositionally biased region" description="Basic and acidic residues" evidence="10">
    <location>
        <begin position="190"/>
        <end position="225"/>
    </location>
</feature>
<dbReference type="InterPro" id="IPR029063">
    <property type="entry name" value="SAM-dependent_MTases_sf"/>
</dbReference>
<evidence type="ECO:0000256" key="9">
    <source>
        <dbReference type="ARBA" id="ARBA00060399"/>
    </source>
</evidence>
<evidence type="ECO:0000256" key="3">
    <source>
        <dbReference type="ARBA" id="ARBA00022679"/>
    </source>
</evidence>
<dbReference type="PANTHER" id="PTHR10108">
    <property type="entry name" value="SAM-DEPENDENT METHYLTRANSFERASE"/>
    <property type="match status" value="1"/>
</dbReference>
<name>A0A1S4CWX2_TOBAC</name>